<feature type="chain" id="PRO_5004048776" description="RxLR effector candidate protein" evidence="1">
    <location>
        <begin position="23"/>
        <end position="228"/>
    </location>
</feature>
<reference evidence="3" key="1">
    <citation type="journal article" date="2010" name="Science">
        <title>Signatures of adaptation to obligate biotrophy in the Hyaloperonospora arabidopsidis genome.</title>
        <authorList>
            <person name="Baxter L."/>
            <person name="Tripathy S."/>
            <person name="Ishaque N."/>
            <person name="Boot N."/>
            <person name="Cabral A."/>
            <person name="Kemen E."/>
            <person name="Thines M."/>
            <person name="Ah-Fong A."/>
            <person name="Anderson R."/>
            <person name="Badejoko W."/>
            <person name="Bittner-Eddy P."/>
            <person name="Boore J.L."/>
            <person name="Chibucos M.C."/>
            <person name="Coates M."/>
            <person name="Dehal P."/>
            <person name="Delehaunty K."/>
            <person name="Dong S."/>
            <person name="Downton P."/>
            <person name="Dumas B."/>
            <person name="Fabro G."/>
            <person name="Fronick C."/>
            <person name="Fuerstenberg S.I."/>
            <person name="Fulton L."/>
            <person name="Gaulin E."/>
            <person name="Govers F."/>
            <person name="Hughes L."/>
            <person name="Humphray S."/>
            <person name="Jiang R.H."/>
            <person name="Judelson H."/>
            <person name="Kamoun S."/>
            <person name="Kyung K."/>
            <person name="Meijer H."/>
            <person name="Minx P."/>
            <person name="Morris P."/>
            <person name="Nelson J."/>
            <person name="Phuntumart V."/>
            <person name="Qutob D."/>
            <person name="Rehmany A."/>
            <person name="Rougon-Cardoso A."/>
            <person name="Ryden P."/>
            <person name="Torto-Alalibo T."/>
            <person name="Studholme D."/>
            <person name="Wang Y."/>
            <person name="Win J."/>
            <person name="Wood J."/>
            <person name="Clifton S.W."/>
            <person name="Rogers J."/>
            <person name="Van den Ackerveken G."/>
            <person name="Jones J.D."/>
            <person name="McDowell J.M."/>
            <person name="Beynon J."/>
            <person name="Tyler B.M."/>
        </authorList>
    </citation>
    <scope>NUCLEOTIDE SEQUENCE [LARGE SCALE GENOMIC DNA]</scope>
    <source>
        <strain evidence="3">Emoy2</strain>
    </source>
</reference>
<keyword evidence="3" id="KW-1185">Reference proteome</keyword>
<proteinExistence type="predicted"/>
<dbReference type="PROSITE" id="PS51257">
    <property type="entry name" value="PROKAR_LIPOPROTEIN"/>
    <property type="match status" value="1"/>
</dbReference>
<evidence type="ECO:0000256" key="1">
    <source>
        <dbReference type="SAM" id="SignalP"/>
    </source>
</evidence>
<evidence type="ECO:0000313" key="2">
    <source>
        <dbReference type="EnsemblProtists" id="HpaP806784"/>
    </source>
</evidence>
<accession>M4BK51</accession>
<sequence length="228" mass="26037">MKLINLFSFVVSASLFIVTGLASCFRAPTNTEHDPAELDNKFGTRPEKVNLPNNEVQEDRILKWDPLATHPYLLELFQIEKLLTNADILGETVAGIEKARGSKAKEVEIAQRARKFFKSDEIHAIFKRLDKNKQRDAAKVIYRALVKHLGSGLTARWLHLPQKMFGGRASKYAKSVAEAQIDDWLHNHLTTDQTDALLLEAGAITKPLNSKIKSRIYRYLPWYYFYHG</sequence>
<dbReference type="EnsemblProtists" id="HpaT806784">
    <property type="protein sequence ID" value="HpaP806784"/>
    <property type="gene ID" value="HpaG806784"/>
</dbReference>
<name>M4BK51_HYAAE</name>
<dbReference type="EMBL" id="JH598343">
    <property type="status" value="NOT_ANNOTATED_CDS"/>
    <property type="molecule type" value="Genomic_DNA"/>
</dbReference>
<dbReference type="HOGENOM" id="CLU_1216762_0_0_1"/>
<evidence type="ECO:0008006" key="4">
    <source>
        <dbReference type="Google" id="ProtNLM"/>
    </source>
</evidence>
<dbReference type="AlphaFoldDB" id="M4BK51"/>
<dbReference type="Proteomes" id="UP000011713">
    <property type="component" value="Unassembled WGS sequence"/>
</dbReference>
<dbReference type="VEuPathDB" id="FungiDB:HpaG806784"/>
<dbReference type="InParanoid" id="M4BK51"/>
<reference evidence="2" key="2">
    <citation type="submission" date="2015-06" db="UniProtKB">
        <authorList>
            <consortium name="EnsemblProtists"/>
        </authorList>
    </citation>
    <scope>IDENTIFICATION</scope>
    <source>
        <strain evidence="2">Emoy2</strain>
    </source>
</reference>
<evidence type="ECO:0000313" key="3">
    <source>
        <dbReference type="Proteomes" id="UP000011713"/>
    </source>
</evidence>
<keyword evidence="1" id="KW-0732">Signal</keyword>
<protein>
    <recommendedName>
        <fullName evidence="4">RxLR effector candidate protein</fullName>
    </recommendedName>
</protein>
<feature type="signal peptide" evidence="1">
    <location>
        <begin position="1"/>
        <end position="22"/>
    </location>
</feature>
<organism evidence="2 3">
    <name type="scientific">Hyaloperonospora arabidopsidis (strain Emoy2)</name>
    <name type="common">Downy mildew agent</name>
    <name type="synonym">Peronospora arabidopsidis</name>
    <dbReference type="NCBI Taxonomy" id="559515"/>
    <lineage>
        <taxon>Eukaryota</taxon>
        <taxon>Sar</taxon>
        <taxon>Stramenopiles</taxon>
        <taxon>Oomycota</taxon>
        <taxon>Peronosporomycetes</taxon>
        <taxon>Peronosporales</taxon>
        <taxon>Peronosporaceae</taxon>
        <taxon>Hyaloperonospora</taxon>
    </lineage>
</organism>